<name>A0ABV6FK21_9BURK</name>
<dbReference type="RefSeq" id="WP_379680391.1">
    <property type="nucleotide sequence ID" value="NZ_JBHLWP010000013.1"/>
</dbReference>
<comment type="caution">
    <text evidence="1">The sequence shown here is derived from an EMBL/GenBank/DDBJ whole genome shotgun (WGS) entry which is preliminary data.</text>
</comment>
<gene>
    <name evidence="1" type="ORF">ACFFJK_15760</name>
</gene>
<protein>
    <submittedName>
        <fullName evidence="1">Uncharacterized protein</fullName>
    </submittedName>
</protein>
<sequence>MMALQGEGELAYRWETPASVWQEDERSGQFQLLATEGLGRIDWQGQAHGRLPDVARLLGASLPTACECAPIYPEGFAFCPNCGRPLLRLSGSPSRQPGWWGPEGDAMLPRHVPHGLPVTSLPLGDSLEERPAAPHVGRCDVTMPVPPNSTCVFAASHYGFPEQRLLALAHTRGVLQYWDPLAGLWHVMTPDEGAASLTFTASSYAWLPVLEPRRGEVAIVPAAGGLLRLWINPVSETYRTEPVLDAPVVAAPGAMRRHIACLVRPEGAGVRLWSARADFAEVEEYACPDVPDAGWSRPIGYDGRLFWLHEQGQLAWRPGEAPRFTPWPPGWQPRLEFGGPTQSRDGRLWHIGHDGQGYSFLEIGSERPQGAPIDGARLGFANFLFRRGHPVLDEPWSGEHVEDLNQDETLVLPLLRAFNNNRSQPSGLVLRFHKYTGRAEEALHARANGRVLARTTVEWIGRRNVILDEVVRLSRPLECVPLVYAGCLWLHHPDWNQMRGWRLEELS</sequence>
<accession>A0ABV6FK21</accession>
<proteinExistence type="predicted"/>
<dbReference type="EMBL" id="JBHLWP010000013">
    <property type="protein sequence ID" value="MFC0253355.1"/>
    <property type="molecule type" value="Genomic_DNA"/>
</dbReference>
<dbReference type="Proteomes" id="UP001589773">
    <property type="component" value="Unassembled WGS sequence"/>
</dbReference>
<keyword evidence="2" id="KW-1185">Reference proteome</keyword>
<evidence type="ECO:0000313" key="2">
    <source>
        <dbReference type="Proteomes" id="UP001589773"/>
    </source>
</evidence>
<organism evidence="1 2">
    <name type="scientific">Massilia consociata</name>
    <dbReference type="NCBI Taxonomy" id="760117"/>
    <lineage>
        <taxon>Bacteria</taxon>
        <taxon>Pseudomonadati</taxon>
        <taxon>Pseudomonadota</taxon>
        <taxon>Betaproteobacteria</taxon>
        <taxon>Burkholderiales</taxon>
        <taxon>Oxalobacteraceae</taxon>
        <taxon>Telluria group</taxon>
        <taxon>Massilia</taxon>
    </lineage>
</organism>
<reference evidence="1 2" key="1">
    <citation type="submission" date="2024-09" db="EMBL/GenBank/DDBJ databases">
        <authorList>
            <person name="Sun Q."/>
            <person name="Mori K."/>
        </authorList>
    </citation>
    <scope>NUCLEOTIDE SEQUENCE [LARGE SCALE GENOMIC DNA]</scope>
    <source>
        <strain evidence="1 2">CCM 7792</strain>
    </source>
</reference>
<evidence type="ECO:0000313" key="1">
    <source>
        <dbReference type="EMBL" id="MFC0253355.1"/>
    </source>
</evidence>